<dbReference type="InterPro" id="IPR036259">
    <property type="entry name" value="MFS_trans_sf"/>
</dbReference>
<dbReference type="EMBL" id="LT853692">
    <property type="protein sequence ID" value="SMQ44997.1"/>
    <property type="molecule type" value="Genomic_DNA"/>
</dbReference>
<dbReference type="Pfam" id="PF00083">
    <property type="entry name" value="Sugar_tr"/>
    <property type="match status" value="1"/>
</dbReference>
<evidence type="ECO:0000256" key="3">
    <source>
        <dbReference type="ARBA" id="ARBA00022989"/>
    </source>
</evidence>
<evidence type="ECO:0000256" key="2">
    <source>
        <dbReference type="ARBA" id="ARBA00022692"/>
    </source>
</evidence>
<keyword evidence="3 5" id="KW-1133">Transmembrane helix</keyword>
<evidence type="ECO:0000313" key="7">
    <source>
        <dbReference type="Proteomes" id="UP000215127"/>
    </source>
</evidence>
<accession>A0A1X7RDC4</accession>
<evidence type="ECO:0000256" key="1">
    <source>
        <dbReference type="ARBA" id="ARBA00004370"/>
    </source>
</evidence>
<keyword evidence="7" id="KW-1185">Reference proteome</keyword>
<dbReference type="GO" id="GO:0016020">
    <property type="term" value="C:membrane"/>
    <property type="evidence" value="ECO:0007669"/>
    <property type="project" value="UniProtKB-SubCell"/>
</dbReference>
<reference evidence="6 7" key="1">
    <citation type="submission" date="2016-06" db="EMBL/GenBank/DDBJ databases">
        <authorList>
            <person name="Kjaerup R.B."/>
            <person name="Dalgaard T.S."/>
            <person name="Juul-Madsen H.R."/>
        </authorList>
    </citation>
    <scope>NUCLEOTIDE SEQUENCE [LARGE SCALE GENOMIC DNA]</scope>
</reference>
<gene>
    <name evidence="6" type="ORF">ZT3D7_G141</name>
</gene>
<protein>
    <recommendedName>
        <fullName evidence="8">Major facilitator superfamily (MFS) profile domain-containing protein</fullName>
    </recommendedName>
</protein>
<dbReference type="AlphaFoldDB" id="A0A1X7RDC4"/>
<dbReference type="InterPro" id="IPR005828">
    <property type="entry name" value="MFS_sugar_transport-like"/>
</dbReference>
<keyword evidence="4 5" id="KW-0472">Membrane</keyword>
<comment type="subcellular location">
    <subcellularLocation>
        <location evidence="1">Membrane</location>
    </subcellularLocation>
</comment>
<sequence length="172" mass="19849">MESLWRLSSFTTSSSSASRSWLLDSLYPSEINSNRARKYRRRDGDDDEYGFVFILLCRSRRLVSRISATRFYVIFAVSNAFWLPFIYIFYPETRSLSLDEIDRVFELKFAPGAKWTYEQATVLAKEAVVDERREIARQERRGDVKGEDGVRRIEKACLSSQCEGGVSEGGVE</sequence>
<evidence type="ECO:0000256" key="4">
    <source>
        <dbReference type="ARBA" id="ARBA00023136"/>
    </source>
</evidence>
<evidence type="ECO:0000256" key="5">
    <source>
        <dbReference type="SAM" id="Phobius"/>
    </source>
</evidence>
<dbReference type="GO" id="GO:0022857">
    <property type="term" value="F:transmembrane transporter activity"/>
    <property type="evidence" value="ECO:0007669"/>
    <property type="project" value="InterPro"/>
</dbReference>
<name>A0A1X7RDC4_ZYMT9</name>
<feature type="transmembrane region" description="Helical" evidence="5">
    <location>
        <begin position="71"/>
        <end position="90"/>
    </location>
</feature>
<organism evidence="6 7">
    <name type="scientific">Zymoseptoria tritici (strain ST99CH_3D7)</name>
    <dbReference type="NCBI Taxonomy" id="1276538"/>
    <lineage>
        <taxon>Eukaryota</taxon>
        <taxon>Fungi</taxon>
        <taxon>Dikarya</taxon>
        <taxon>Ascomycota</taxon>
        <taxon>Pezizomycotina</taxon>
        <taxon>Dothideomycetes</taxon>
        <taxon>Dothideomycetidae</taxon>
        <taxon>Mycosphaerellales</taxon>
        <taxon>Mycosphaerellaceae</taxon>
        <taxon>Zymoseptoria</taxon>
    </lineage>
</organism>
<evidence type="ECO:0000313" key="6">
    <source>
        <dbReference type="EMBL" id="SMQ44997.1"/>
    </source>
</evidence>
<proteinExistence type="predicted"/>
<dbReference type="Gene3D" id="1.20.1250.20">
    <property type="entry name" value="MFS general substrate transporter like domains"/>
    <property type="match status" value="1"/>
</dbReference>
<keyword evidence="2 5" id="KW-0812">Transmembrane</keyword>
<evidence type="ECO:0008006" key="8">
    <source>
        <dbReference type="Google" id="ProtNLM"/>
    </source>
</evidence>
<dbReference type="Proteomes" id="UP000215127">
    <property type="component" value="Chromosome 1"/>
</dbReference>